<evidence type="ECO:0000256" key="9">
    <source>
        <dbReference type="SAM" id="Phobius"/>
    </source>
</evidence>
<feature type="compositionally biased region" description="Polar residues" evidence="8">
    <location>
        <begin position="438"/>
        <end position="454"/>
    </location>
</feature>
<dbReference type="GO" id="GO:0005886">
    <property type="term" value="C:plasma membrane"/>
    <property type="evidence" value="ECO:0007669"/>
    <property type="project" value="TreeGrafter"/>
</dbReference>
<evidence type="ECO:0000313" key="12">
    <source>
        <dbReference type="Proteomes" id="UP000318571"/>
    </source>
</evidence>
<dbReference type="GO" id="GO:0030322">
    <property type="term" value="P:stabilization of membrane potential"/>
    <property type="evidence" value="ECO:0007669"/>
    <property type="project" value="TreeGrafter"/>
</dbReference>
<sequence>MMDKENCKILKGRERTIVLLTPPVDETSAIGVITVLIVYLVGCAIIFKSIESHSNRQVHLKHRHHHDREEGYLKSGHIIRDEYSNDVLSLEVQEQQHLREARELRQQLVEHLWKITEELNILYKDNWTALANREVIKFQKGLLNNGMWRPSSLGGARGDEADYQSVPMDHRRNEIQVVLANAEREAEGAPLDGPAQPREPGVALARFTWNFFSSFLYSLSLVTTVGYPQQVPETSMGKILTMICALLGIPLLLIYLVIVGNCLAGLFSRFYGKLCCQCCLRSSSKRLPSSSSCGRDEFDLSDFDSVGGSSVTSRSSAHHASFRDGVEGRRRGQMRRDSRASRQSSSQLAERTKIMVSNDKVAHPGGGDQLAQDNLIIPSAQSSSTFIPIVPAHSSSSTSRVFQPLVQGSRQPGDDSSFQTFNKPLLPEPNVVPGNHLGSLSSSRPKSATLTRSGRMSADPFPLEHSQFVHPRGHQSVALNALDLDPLDLRNIDPTLAKQILDEIKSGADIEPVLTKFQVIQASTKRRESAIGLSRKTPEPLNPVTQFGSRREKTVTFRDEPAGVSGAIAATTLTSAINSTPFSDTMTTTTLVNTLGATALLKSGNALM</sequence>
<keyword evidence="7" id="KW-0407">Ion channel</keyword>
<evidence type="ECO:0000259" key="10">
    <source>
        <dbReference type="Pfam" id="PF07885"/>
    </source>
</evidence>
<dbReference type="PANTHER" id="PTHR11003">
    <property type="entry name" value="POTASSIUM CHANNEL, SUBFAMILY K"/>
    <property type="match status" value="1"/>
</dbReference>
<feature type="compositionally biased region" description="Basic and acidic residues" evidence="8">
    <location>
        <begin position="321"/>
        <end position="340"/>
    </location>
</feature>
<feature type="transmembrane region" description="Helical" evidence="9">
    <location>
        <begin position="239"/>
        <end position="264"/>
    </location>
</feature>
<dbReference type="Proteomes" id="UP000318571">
    <property type="component" value="Chromosome 9"/>
</dbReference>
<name>A0A553NX38_TIGCA</name>
<keyword evidence="5" id="KW-0406">Ion transport</keyword>
<keyword evidence="2" id="KW-0813">Transport</keyword>
<keyword evidence="3 9" id="KW-0812">Transmembrane</keyword>
<keyword evidence="4 9" id="KW-1133">Transmembrane helix</keyword>
<organism evidence="11 12">
    <name type="scientific">Tigriopus californicus</name>
    <name type="common">Marine copepod</name>
    <dbReference type="NCBI Taxonomy" id="6832"/>
    <lineage>
        <taxon>Eukaryota</taxon>
        <taxon>Metazoa</taxon>
        <taxon>Ecdysozoa</taxon>
        <taxon>Arthropoda</taxon>
        <taxon>Crustacea</taxon>
        <taxon>Multicrustacea</taxon>
        <taxon>Hexanauplia</taxon>
        <taxon>Copepoda</taxon>
        <taxon>Harpacticoida</taxon>
        <taxon>Harpacticidae</taxon>
        <taxon>Tigriopus</taxon>
    </lineage>
</organism>
<evidence type="ECO:0000256" key="2">
    <source>
        <dbReference type="ARBA" id="ARBA00022448"/>
    </source>
</evidence>
<dbReference type="GO" id="GO:0022841">
    <property type="term" value="F:potassium ion leak channel activity"/>
    <property type="evidence" value="ECO:0007669"/>
    <property type="project" value="TreeGrafter"/>
</dbReference>
<dbReference type="InterPro" id="IPR013099">
    <property type="entry name" value="K_chnl_dom"/>
</dbReference>
<comment type="caution">
    <text evidence="11">The sequence shown here is derived from an EMBL/GenBank/DDBJ whole genome shotgun (WGS) entry which is preliminary data.</text>
</comment>
<evidence type="ECO:0000256" key="5">
    <source>
        <dbReference type="ARBA" id="ARBA00023065"/>
    </source>
</evidence>
<dbReference type="AlphaFoldDB" id="A0A553NX38"/>
<evidence type="ECO:0000256" key="6">
    <source>
        <dbReference type="ARBA" id="ARBA00023136"/>
    </source>
</evidence>
<accession>A0A553NX38</accession>
<evidence type="ECO:0000256" key="4">
    <source>
        <dbReference type="ARBA" id="ARBA00022989"/>
    </source>
</evidence>
<feature type="transmembrane region" description="Helical" evidence="9">
    <location>
        <begin position="28"/>
        <end position="47"/>
    </location>
</feature>
<evidence type="ECO:0000313" key="11">
    <source>
        <dbReference type="EMBL" id="TRY69977.1"/>
    </source>
</evidence>
<comment type="subcellular location">
    <subcellularLocation>
        <location evidence="1">Membrane</location>
        <topology evidence="1">Multi-pass membrane protein</topology>
    </subcellularLocation>
</comment>
<proteinExistence type="predicted"/>
<dbReference type="Gene3D" id="1.10.287.70">
    <property type="match status" value="1"/>
</dbReference>
<dbReference type="SUPFAM" id="SSF81324">
    <property type="entry name" value="Voltage-gated potassium channels"/>
    <property type="match status" value="1"/>
</dbReference>
<feature type="domain" description="Potassium channel" evidence="10">
    <location>
        <begin position="208"/>
        <end position="263"/>
    </location>
</feature>
<keyword evidence="12" id="KW-1185">Reference proteome</keyword>
<gene>
    <name evidence="11" type="ORF">TCAL_09644</name>
</gene>
<evidence type="ECO:0000256" key="8">
    <source>
        <dbReference type="SAM" id="MobiDB-lite"/>
    </source>
</evidence>
<dbReference type="InterPro" id="IPR003280">
    <property type="entry name" value="2pore_dom_K_chnl"/>
</dbReference>
<reference evidence="11 12" key="1">
    <citation type="journal article" date="2018" name="Nat. Ecol. Evol.">
        <title>Genomic signatures of mitonuclear coevolution across populations of Tigriopus californicus.</title>
        <authorList>
            <person name="Barreto F.S."/>
            <person name="Watson E.T."/>
            <person name="Lima T.G."/>
            <person name="Willett C.S."/>
            <person name="Edmands S."/>
            <person name="Li W."/>
            <person name="Burton R.S."/>
        </authorList>
    </citation>
    <scope>NUCLEOTIDE SEQUENCE [LARGE SCALE GENOMIC DNA]</scope>
    <source>
        <strain evidence="11 12">San Diego</strain>
    </source>
</reference>
<evidence type="ECO:0000256" key="3">
    <source>
        <dbReference type="ARBA" id="ARBA00022692"/>
    </source>
</evidence>
<dbReference type="Pfam" id="PF07885">
    <property type="entry name" value="Ion_trans_2"/>
    <property type="match status" value="1"/>
</dbReference>
<dbReference type="GO" id="GO:0015271">
    <property type="term" value="F:outward rectifier potassium channel activity"/>
    <property type="evidence" value="ECO:0007669"/>
    <property type="project" value="TreeGrafter"/>
</dbReference>
<evidence type="ECO:0000256" key="1">
    <source>
        <dbReference type="ARBA" id="ARBA00004141"/>
    </source>
</evidence>
<dbReference type="EMBL" id="VCGU01000009">
    <property type="protein sequence ID" value="TRY69977.1"/>
    <property type="molecule type" value="Genomic_DNA"/>
</dbReference>
<feature type="region of interest" description="Disordered" evidence="8">
    <location>
        <begin position="406"/>
        <end position="461"/>
    </location>
</feature>
<feature type="compositionally biased region" description="Polar residues" evidence="8">
    <location>
        <begin position="406"/>
        <end position="422"/>
    </location>
</feature>
<feature type="compositionally biased region" description="Low complexity" evidence="8">
    <location>
        <begin position="309"/>
        <end position="319"/>
    </location>
</feature>
<protein>
    <recommendedName>
        <fullName evidence="10">Potassium channel domain-containing protein</fullName>
    </recommendedName>
</protein>
<feature type="region of interest" description="Disordered" evidence="8">
    <location>
        <begin position="309"/>
        <end position="351"/>
    </location>
</feature>
<evidence type="ECO:0000256" key="7">
    <source>
        <dbReference type="ARBA" id="ARBA00023303"/>
    </source>
</evidence>
<keyword evidence="6 9" id="KW-0472">Membrane</keyword>
<dbReference type="PANTHER" id="PTHR11003:SF352">
    <property type="entry name" value="BCDNA.GH04802-RELATED"/>
    <property type="match status" value="1"/>
</dbReference>